<dbReference type="GO" id="GO:0000272">
    <property type="term" value="P:polysaccharide catabolic process"/>
    <property type="evidence" value="ECO:0007669"/>
    <property type="project" value="InterPro"/>
</dbReference>
<accession>A0A7V8V5C3</accession>
<comment type="caution">
    <text evidence="2">The sequence shown here is derived from an EMBL/GenBank/DDBJ whole genome shotgun (WGS) entry which is preliminary data.</text>
</comment>
<dbReference type="InterPro" id="IPR018247">
    <property type="entry name" value="EF_Hand_1_Ca_BS"/>
</dbReference>
<protein>
    <recommendedName>
        <fullName evidence="1">GEVED domain-containing protein</fullName>
    </recommendedName>
</protein>
<name>A0A7V8V5C3_9BACT</name>
<feature type="domain" description="GEVED" evidence="1">
    <location>
        <begin position="1084"/>
        <end position="1165"/>
    </location>
</feature>
<evidence type="ECO:0000313" key="3">
    <source>
        <dbReference type="Proteomes" id="UP000551616"/>
    </source>
</evidence>
<dbReference type="GO" id="GO:0008237">
    <property type="term" value="F:metallopeptidase activity"/>
    <property type="evidence" value="ECO:0007669"/>
    <property type="project" value="InterPro"/>
</dbReference>
<dbReference type="Proteomes" id="UP000551616">
    <property type="component" value="Unassembled WGS sequence"/>
</dbReference>
<organism evidence="2 3">
    <name type="scientific">Bremerella alba</name>
    <dbReference type="NCBI Taxonomy" id="980252"/>
    <lineage>
        <taxon>Bacteria</taxon>
        <taxon>Pseudomonadati</taxon>
        <taxon>Planctomycetota</taxon>
        <taxon>Planctomycetia</taxon>
        <taxon>Pirellulales</taxon>
        <taxon>Pirellulaceae</taxon>
        <taxon>Bremerella</taxon>
    </lineage>
</organism>
<gene>
    <name evidence="2" type="ORF">HOV93_22330</name>
</gene>
<evidence type="ECO:0000313" key="2">
    <source>
        <dbReference type="EMBL" id="MBA2115061.1"/>
    </source>
</evidence>
<dbReference type="Pfam" id="PF00404">
    <property type="entry name" value="Dockerin_1"/>
    <property type="match status" value="1"/>
</dbReference>
<proteinExistence type="predicted"/>
<dbReference type="Pfam" id="PF20009">
    <property type="entry name" value="GEVED"/>
    <property type="match status" value="1"/>
</dbReference>
<dbReference type="Gene3D" id="3.40.390.10">
    <property type="entry name" value="Collagenase (Catalytic Domain)"/>
    <property type="match status" value="1"/>
</dbReference>
<dbReference type="Pfam" id="PF17963">
    <property type="entry name" value="Big_9"/>
    <property type="match status" value="1"/>
</dbReference>
<sequence length="1489" mass="157925">MKCRGNRRSSKRRPNDVHRSQLEHLETRSMLSADLWESLEAIPASESGKEAKEVATSFEGLALDVDAMRGLLGTAPDEFSGQSGIVVELPRPDGTFESFAVYRTNLLAPELAAKYTDIQTFVGYSLDNDFGNLRMDITPLGFHAQVLSLEGSFNVDPYYHLEDDYYTSYFRSDAIATDLDLPIDVQDHQHGTDTTDLSARAFDVETFARSSGTELRVYRTAIAASAEYTQYFGGTVAGGLAGITTALNRITGVYESEVGIRLELVANNDLVIYTDAATDPYADQNDLNTVLDENQTAIDAAIGVANYDIGHMFGYDANALNGLAAVGSVGVDAIKAQGATVLNDVESDVFYIDFVSHEIGHQFGAFHTWAYCGGPNNGSAVEPGSGATIMGYAGLCGPDDIQANSVPYFSAYSFDEIIAHVDDTIPNVGTRITTGNMIPTVDAGADYTIPANTPFVLTAIGSDPEGNPLTYTWEQMDGGIGAPLAAGDTGGNAIFKFVEPTADPSRYFPAYADVLNNTTSIGEAYPSTDRDLNFRVTVRDDNGTYTAINNDDMLITVVDTGTPFQFIDPNPGETLTGGAAFNFTWDVAGTNAGQINAQNVRITMSIDGGLTFSETVVDSTSNDGSEELTVPNVASDQVRFRIEAIGNVFYDITNANLTVEQGAGGVGAVDACGVALPEGTTSFAGAVGGNFFASNHAILDGTNPGQLGYDEVILDFLRGSGTSSVIPKSQYSIAVVGNGNVDWSFTNGTQAATGYERTDFYNINFIDPSVFNELIAHDLIIILSSESAVTDGLSDSEMALWATVEDNLANAVNDRGLDLWVGASGGDDAYHDFLPSGVLTTTAETGLDPLDGFEVTVEGQLLGITETMVDAADATFYYSGLDNDLASLEQRYIGESISVAAAGIAFVGDEMILAADVPGGTTQGMVGLAFQDLNMDGFRDPLEMGVGGAKFFIDYNGDGVIGLCEPTATSNTAGQFVLRSAYSGTFEVLPVPSPGAVVTTEGRVFVTIQEDGSASLSAPLEFGVIAGSDGGNGGLGGSTPVAQGAYLGNSPIADDGVFFGNGIKKGANTVTITSSVAHSNVIMNAWLDLNKDGDFNDANERIFTNVRLTPGQHDYTFTIPQNIFDDSVLPDLARLAANMRFRVGPTLDIAPTANDAFGEIEDYKVFITQEAESGLVAVDDVFTYEEDTDGQVFNVLANDSSFFNRSLTIVPGSVTNISPVEVPPLDIYVSPDGTRIIFDAAGVMDLTEDITFEYMVQDSTGVTETATVTLVAPIDPLATTTTANPLAFNNKNLNVDVNNDGNLTSLDYIAILNELRTSGSRVLPNFGSGSSNFNMFIDINADGHFSSLDLLAMIDTLSTYHLQGEALEQEPVSGESVQTLSAVPVVEVAAPISKKEVVATTAPASRTDGAFQVVASDLVIASESGEGEPLETQVVYDEFATEQAFSSLGSDQSDLLWSDTDELEFASTAGEAEDDVFADPEWDSELLSY</sequence>
<dbReference type="InterPro" id="IPR045474">
    <property type="entry name" value="GEVED"/>
</dbReference>
<dbReference type="Gene3D" id="2.60.40.10">
    <property type="entry name" value="Immunoglobulins"/>
    <property type="match status" value="1"/>
</dbReference>
<dbReference type="EMBL" id="JABRWO010000005">
    <property type="protein sequence ID" value="MBA2115061.1"/>
    <property type="molecule type" value="Genomic_DNA"/>
</dbReference>
<dbReference type="InterPro" id="IPR024079">
    <property type="entry name" value="MetalloPept_cat_dom_sf"/>
</dbReference>
<dbReference type="Pfam" id="PF13583">
    <property type="entry name" value="Reprolysin_4"/>
    <property type="match status" value="1"/>
</dbReference>
<dbReference type="GO" id="GO:0004553">
    <property type="term" value="F:hydrolase activity, hydrolyzing O-glycosyl compounds"/>
    <property type="evidence" value="ECO:0007669"/>
    <property type="project" value="InterPro"/>
</dbReference>
<dbReference type="InterPro" id="IPR002105">
    <property type="entry name" value="Dockerin_1_rpt"/>
</dbReference>
<evidence type="ECO:0000259" key="1">
    <source>
        <dbReference type="Pfam" id="PF20009"/>
    </source>
</evidence>
<dbReference type="SUPFAM" id="SSF55486">
    <property type="entry name" value="Metalloproteases ('zincins'), catalytic domain"/>
    <property type="match status" value="1"/>
</dbReference>
<reference evidence="2 3" key="1">
    <citation type="submission" date="2020-05" db="EMBL/GenBank/DDBJ databases">
        <title>Bremerella alba sp. nov., a novel planctomycete isolated from the surface of the macroalga Fucus spiralis.</title>
        <authorList>
            <person name="Godinho O."/>
            <person name="Botelho R."/>
            <person name="Albuquerque L."/>
            <person name="Wiegand S."/>
            <person name="Da Costa M.S."/>
            <person name="Lobo-Da-Cunha A."/>
            <person name="Jogler C."/>
            <person name="Lage O.M."/>
        </authorList>
    </citation>
    <scope>NUCLEOTIDE SEQUENCE [LARGE SCALE GENOMIC DNA]</scope>
    <source>
        <strain evidence="2 3">FF15</strain>
    </source>
</reference>
<dbReference type="InterPro" id="IPR013783">
    <property type="entry name" value="Ig-like_fold"/>
</dbReference>
<dbReference type="PROSITE" id="PS00018">
    <property type="entry name" value="EF_HAND_1"/>
    <property type="match status" value="1"/>
</dbReference>
<keyword evidence="3" id="KW-1185">Reference proteome</keyword>